<dbReference type="InterPro" id="IPR011009">
    <property type="entry name" value="Kinase-like_dom_sf"/>
</dbReference>
<accession>A0ABP7DAA1</accession>
<reference evidence="2" key="1">
    <citation type="journal article" date="2019" name="Int. J. Syst. Evol. Microbiol.">
        <title>The Global Catalogue of Microorganisms (GCM) 10K type strain sequencing project: providing services to taxonomists for standard genome sequencing and annotation.</title>
        <authorList>
            <consortium name="The Broad Institute Genomics Platform"/>
            <consortium name="The Broad Institute Genome Sequencing Center for Infectious Disease"/>
            <person name="Wu L."/>
            <person name="Ma J."/>
        </authorList>
    </citation>
    <scope>NUCLEOTIDE SEQUENCE [LARGE SCALE GENOMIC DNA]</scope>
    <source>
        <strain evidence="2">JCM 16548</strain>
    </source>
</reference>
<comment type="caution">
    <text evidence="1">The sequence shown here is derived from an EMBL/GenBank/DDBJ whole genome shotgun (WGS) entry which is preliminary data.</text>
</comment>
<proteinExistence type="predicted"/>
<protein>
    <recommendedName>
        <fullName evidence="3">Spectinomycin phosphotransferase</fullName>
    </recommendedName>
</protein>
<organism evidence="1 2">
    <name type="scientific">Microlunatus aurantiacus</name>
    <dbReference type="NCBI Taxonomy" id="446786"/>
    <lineage>
        <taxon>Bacteria</taxon>
        <taxon>Bacillati</taxon>
        <taxon>Actinomycetota</taxon>
        <taxon>Actinomycetes</taxon>
        <taxon>Propionibacteriales</taxon>
        <taxon>Propionibacteriaceae</taxon>
        <taxon>Microlunatus</taxon>
    </lineage>
</organism>
<dbReference type="Proteomes" id="UP001500051">
    <property type="component" value="Unassembled WGS sequence"/>
</dbReference>
<sequence>MTRVLGPPTELTDLEVLRLVRAAWDDTATGVEHLAVGFGAHHWRVDGPAGPSLFATYDRFGTRHTVDSLTSAYAGAIRLADAGLEFVLAPLRTRSGGVLVPVAQGALSCTPWVDAAVVGEGTVDDADVAVANIADLARLHAADPPAGLPGWAPVVEPDTGDRLAGLVANPWTTGPYGERARRAVAGRLPAIATWARRYLALAEAAADRRWVVTHGETHTRNQLMTRDGIRFVDWESLKLAPRERDLATLVQAGYGARVDADPEMVELFDLEWRLAEIVAYAHWFAAPHTGTDDDRIAYDGLLDELDRGPWWPPASDPR</sequence>
<dbReference type="Gene3D" id="1.10.510.10">
    <property type="entry name" value="Transferase(Phosphotransferase) domain 1"/>
    <property type="match status" value="1"/>
</dbReference>
<dbReference type="Gene3D" id="1.20.58.840">
    <property type="match status" value="1"/>
</dbReference>
<dbReference type="SUPFAM" id="SSF56112">
    <property type="entry name" value="Protein kinase-like (PK-like)"/>
    <property type="match status" value="1"/>
</dbReference>
<dbReference type="EMBL" id="BAAAYX010000004">
    <property type="protein sequence ID" value="GAA3702801.1"/>
    <property type="molecule type" value="Genomic_DNA"/>
</dbReference>
<keyword evidence="2" id="KW-1185">Reference proteome</keyword>
<gene>
    <name evidence="1" type="ORF">GCM10022204_19920</name>
</gene>
<evidence type="ECO:0008006" key="3">
    <source>
        <dbReference type="Google" id="ProtNLM"/>
    </source>
</evidence>
<evidence type="ECO:0000313" key="2">
    <source>
        <dbReference type="Proteomes" id="UP001500051"/>
    </source>
</evidence>
<name>A0ABP7DAA1_9ACTN</name>
<evidence type="ECO:0000313" key="1">
    <source>
        <dbReference type="EMBL" id="GAA3702801.1"/>
    </source>
</evidence>